<proteinExistence type="predicted"/>
<dbReference type="EMBL" id="JAVREP010000004">
    <property type="protein sequence ID" value="MDT0328535.1"/>
    <property type="molecule type" value="Genomic_DNA"/>
</dbReference>
<keyword evidence="3" id="KW-1185">Reference proteome</keyword>
<evidence type="ECO:0000313" key="2">
    <source>
        <dbReference type="EMBL" id="MDT0328535.1"/>
    </source>
</evidence>
<sequence length="128" mass="14303">MLRVKAFANPLLTKAPTPPDMPAETSPSITAPTCASRSRSWSKPSRSPLAIWTRWISAPKLAKTWLTIWWLGTVTRNQAMSRRMARLRIALKTGIHFREAPKVNLAVAMAQVISAMSWATWTQTIATM</sequence>
<reference evidence="3" key="1">
    <citation type="submission" date="2023-07" db="EMBL/GenBank/DDBJ databases">
        <title>30 novel species of actinomycetes from the DSMZ collection.</title>
        <authorList>
            <person name="Nouioui I."/>
        </authorList>
    </citation>
    <scope>NUCLEOTIDE SEQUENCE [LARGE SCALE GENOMIC DNA]</scope>
    <source>
        <strain evidence="3">DSM 44743</strain>
    </source>
</reference>
<feature type="compositionally biased region" description="Polar residues" evidence="1">
    <location>
        <begin position="25"/>
        <end position="35"/>
    </location>
</feature>
<organism evidence="2 3">
    <name type="scientific">Nocardiopsis lambiniae</name>
    <dbReference type="NCBI Taxonomy" id="3075539"/>
    <lineage>
        <taxon>Bacteria</taxon>
        <taxon>Bacillati</taxon>
        <taxon>Actinomycetota</taxon>
        <taxon>Actinomycetes</taxon>
        <taxon>Streptosporangiales</taxon>
        <taxon>Nocardiopsidaceae</taxon>
        <taxon>Nocardiopsis</taxon>
    </lineage>
</organism>
<evidence type="ECO:0000313" key="3">
    <source>
        <dbReference type="Proteomes" id="UP001183390"/>
    </source>
</evidence>
<feature type="compositionally biased region" description="Low complexity" evidence="1">
    <location>
        <begin position="36"/>
        <end position="45"/>
    </location>
</feature>
<evidence type="ECO:0000256" key="1">
    <source>
        <dbReference type="SAM" id="MobiDB-lite"/>
    </source>
</evidence>
<accession>A0ABU2M8Q0</accession>
<comment type="caution">
    <text evidence="2">The sequence shown here is derived from an EMBL/GenBank/DDBJ whole genome shotgun (WGS) entry which is preliminary data.</text>
</comment>
<gene>
    <name evidence="2" type="ORF">RM479_08925</name>
</gene>
<feature type="region of interest" description="Disordered" evidence="1">
    <location>
        <begin position="9"/>
        <end position="45"/>
    </location>
</feature>
<name>A0ABU2M8Q0_9ACTN</name>
<evidence type="ECO:0008006" key="4">
    <source>
        <dbReference type="Google" id="ProtNLM"/>
    </source>
</evidence>
<dbReference type="RefSeq" id="WP_311511247.1">
    <property type="nucleotide sequence ID" value="NZ_JAVREP010000004.1"/>
</dbReference>
<dbReference type="Proteomes" id="UP001183390">
    <property type="component" value="Unassembled WGS sequence"/>
</dbReference>
<protein>
    <recommendedName>
        <fullName evidence="4">Transposase</fullName>
    </recommendedName>
</protein>